<organism evidence="2 3">
    <name type="scientific">Arenibacter antarcticus</name>
    <dbReference type="NCBI Taxonomy" id="2040469"/>
    <lineage>
        <taxon>Bacteria</taxon>
        <taxon>Pseudomonadati</taxon>
        <taxon>Bacteroidota</taxon>
        <taxon>Flavobacteriia</taxon>
        <taxon>Flavobacteriales</taxon>
        <taxon>Flavobacteriaceae</taxon>
        <taxon>Arenibacter</taxon>
    </lineage>
</organism>
<dbReference type="InterPro" id="IPR036046">
    <property type="entry name" value="Acylphosphatase-like_dom_sf"/>
</dbReference>
<evidence type="ECO:0000313" key="3">
    <source>
        <dbReference type="Proteomes" id="UP001597532"/>
    </source>
</evidence>
<protein>
    <submittedName>
        <fullName evidence="2">BLUF domain-containing protein</fullName>
    </submittedName>
</protein>
<feature type="domain" description="BLUF" evidence="1">
    <location>
        <begin position="1"/>
        <end position="92"/>
    </location>
</feature>
<sequence>MYQLTYQSTAMSHISEEDIKAILESARNRNNILEVTGCLVFHNFRFVQIIEGKKKQIKTLFADIERDKRHFDVELLWEGNIQERGFSDWNMAYYKPAEKKVNESDLRNFERNLLLLSELSESTTATLGMFWVGVQKLLVENAH</sequence>
<dbReference type="Gene3D" id="3.30.70.100">
    <property type="match status" value="1"/>
</dbReference>
<comment type="caution">
    <text evidence="2">The sequence shown here is derived from an EMBL/GenBank/DDBJ whole genome shotgun (WGS) entry which is preliminary data.</text>
</comment>
<keyword evidence="3" id="KW-1185">Reference proteome</keyword>
<dbReference type="Proteomes" id="UP001597532">
    <property type="component" value="Unassembled WGS sequence"/>
</dbReference>
<dbReference type="SUPFAM" id="SSF54975">
    <property type="entry name" value="Acylphosphatase/BLUF domain-like"/>
    <property type="match status" value="1"/>
</dbReference>
<reference evidence="3" key="1">
    <citation type="journal article" date="2019" name="Int. J. Syst. Evol. Microbiol.">
        <title>The Global Catalogue of Microorganisms (GCM) 10K type strain sequencing project: providing services to taxonomists for standard genome sequencing and annotation.</title>
        <authorList>
            <consortium name="The Broad Institute Genomics Platform"/>
            <consortium name="The Broad Institute Genome Sequencing Center for Infectious Disease"/>
            <person name="Wu L."/>
            <person name="Ma J."/>
        </authorList>
    </citation>
    <scope>NUCLEOTIDE SEQUENCE [LARGE SCALE GENOMIC DNA]</scope>
    <source>
        <strain evidence="3">KCTC 52924</strain>
    </source>
</reference>
<dbReference type="Pfam" id="PF04940">
    <property type="entry name" value="BLUF"/>
    <property type="match status" value="1"/>
</dbReference>
<proteinExistence type="predicted"/>
<dbReference type="InterPro" id="IPR007024">
    <property type="entry name" value="BLUF_domain"/>
</dbReference>
<evidence type="ECO:0000313" key="2">
    <source>
        <dbReference type="EMBL" id="MFD2788981.1"/>
    </source>
</evidence>
<dbReference type="SMART" id="SM01034">
    <property type="entry name" value="BLUF"/>
    <property type="match status" value="1"/>
</dbReference>
<evidence type="ECO:0000259" key="1">
    <source>
        <dbReference type="PROSITE" id="PS50925"/>
    </source>
</evidence>
<dbReference type="PROSITE" id="PS50925">
    <property type="entry name" value="BLUF"/>
    <property type="match status" value="1"/>
</dbReference>
<dbReference type="RefSeq" id="WP_251809036.1">
    <property type="nucleotide sequence ID" value="NZ_CP166679.1"/>
</dbReference>
<gene>
    <name evidence="2" type="ORF">ACFS1K_04330</name>
</gene>
<dbReference type="EMBL" id="JBHUOK010000008">
    <property type="protein sequence ID" value="MFD2788981.1"/>
    <property type="molecule type" value="Genomic_DNA"/>
</dbReference>
<accession>A0ABW5VFG3</accession>
<name>A0ABW5VFG3_9FLAO</name>